<keyword evidence="1" id="KW-1133">Transmembrane helix</keyword>
<dbReference type="InterPro" id="IPR016167">
    <property type="entry name" value="FAD-bd_PCMH_sub1"/>
</dbReference>
<dbReference type="EMBL" id="KT876011">
    <property type="protein sequence ID" value="AMQ48596.1"/>
    <property type="molecule type" value="Genomic_DNA"/>
</dbReference>
<accession>A0A142EGH2</accession>
<dbReference type="AlphaFoldDB" id="A0A142EGH2"/>
<protein>
    <submittedName>
        <fullName evidence="2">Truncated THCA synthase</fullName>
    </submittedName>
</protein>
<evidence type="ECO:0000313" key="2">
    <source>
        <dbReference type="EMBL" id="AMQ48568.1"/>
    </source>
</evidence>
<keyword evidence="1" id="KW-0812">Transmembrane</keyword>
<proteinExistence type="predicted"/>
<reference evidence="2" key="1">
    <citation type="journal article" date="2016" name="New Phytol.">
        <title>Single molecule sequencing of THCA synthase reveals copy number variation in modern drug-type Cannabis sativa L.</title>
        <authorList>
            <person name="McKernan K.J."/>
            <person name="Helbert Y."/>
            <person name="Tadigotla V."/>
            <person name="McLaughlin S."/>
            <person name="Spangler J."/>
            <person name="Zheng L."/>
            <person name="Smith D."/>
        </authorList>
    </citation>
    <scope>NUCLEOTIDE SEQUENCE</scope>
</reference>
<keyword evidence="1" id="KW-0472">Membrane</keyword>
<sequence length="93" mass="10774">MNCSAFSFWFVCKIIFFFLSFNIQISIANPQENFLKCFSEYIPNNPANPKFIYTQHDQLYMSVLNSTIQNLRFTSDTTPKPLVIVTPSNVSHI</sequence>
<evidence type="ECO:0000256" key="1">
    <source>
        <dbReference type="SAM" id="Phobius"/>
    </source>
</evidence>
<dbReference type="Gene3D" id="3.30.43.10">
    <property type="entry name" value="Uridine Diphospho-n-acetylenolpyruvylglucosamine Reductase, domain 2"/>
    <property type="match status" value="1"/>
</dbReference>
<feature type="transmembrane region" description="Helical" evidence="1">
    <location>
        <begin position="6"/>
        <end position="25"/>
    </location>
</feature>
<organism evidence="2">
    <name type="scientific">Cannabis sativa</name>
    <name type="common">Hemp</name>
    <name type="synonym">Marijuana</name>
    <dbReference type="NCBI Taxonomy" id="3483"/>
    <lineage>
        <taxon>Eukaryota</taxon>
        <taxon>Viridiplantae</taxon>
        <taxon>Streptophyta</taxon>
        <taxon>Embryophyta</taxon>
        <taxon>Tracheophyta</taxon>
        <taxon>Spermatophyta</taxon>
        <taxon>Magnoliopsida</taxon>
        <taxon>eudicotyledons</taxon>
        <taxon>Gunneridae</taxon>
        <taxon>Pentapetalae</taxon>
        <taxon>rosids</taxon>
        <taxon>fabids</taxon>
        <taxon>Rosales</taxon>
        <taxon>Cannabaceae</taxon>
        <taxon>Cannabis</taxon>
    </lineage>
</organism>
<dbReference type="EMBL" id="KT875983">
    <property type="protein sequence ID" value="AMQ48568.1"/>
    <property type="molecule type" value="Genomic_DNA"/>
</dbReference>
<name>A0A142EGH2_CANSA</name>